<dbReference type="SUPFAM" id="SSF47413">
    <property type="entry name" value="lambda repressor-like DNA-binding domains"/>
    <property type="match status" value="2"/>
</dbReference>
<dbReference type="InterPro" id="IPR001387">
    <property type="entry name" value="Cro/C1-type_HTH"/>
</dbReference>
<keyword evidence="4" id="KW-1185">Reference proteome</keyword>
<keyword evidence="1 3" id="KW-0238">DNA-binding</keyword>
<dbReference type="AlphaFoldDB" id="A0A5E4MFZ1"/>
<proteinExistence type="predicted"/>
<dbReference type="Proteomes" id="UP000325440">
    <property type="component" value="Unassembled WGS sequence"/>
</dbReference>
<evidence type="ECO:0000313" key="4">
    <source>
        <dbReference type="Proteomes" id="UP000325440"/>
    </source>
</evidence>
<dbReference type="Gene3D" id="1.10.260.40">
    <property type="entry name" value="lambda repressor-like DNA-binding domains"/>
    <property type="match status" value="2"/>
</dbReference>
<dbReference type="InterPro" id="IPR010982">
    <property type="entry name" value="Lambda_DNA-bd_dom_sf"/>
</dbReference>
<dbReference type="OrthoDB" id="7027929at2759"/>
<dbReference type="GO" id="GO:0003700">
    <property type="term" value="F:DNA-binding transcription factor activity"/>
    <property type="evidence" value="ECO:0007669"/>
    <property type="project" value="TreeGrafter"/>
</dbReference>
<dbReference type="SMART" id="SM00530">
    <property type="entry name" value="HTH_XRE"/>
    <property type="match status" value="2"/>
</dbReference>
<dbReference type="PROSITE" id="PS50943">
    <property type="entry name" value="HTH_CROC1"/>
    <property type="match status" value="2"/>
</dbReference>
<dbReference type="Pfam" id="PF01381">
    <property type="entry name" value="HTH_3"/>
    <property type="match status" value="2"/>
</dbReference>
<feature type="domain" description="HTH cro/C1-type" evidence="2">
    <location>
        <begin position="21"/>
        <end position="75"/>
    </location>
</feature>
<reference evidence="3 4" key="1">
    <citation type="submission" date="2019-08" db="EMBL/GenBank/DDBJ databases">
        <authorList>
            <person name="Alioto T."/>
            <person name="Alioto T."/>
            <person name="Gomez Garrido J."/>
        </authorList>
    </citation>
    <scope>NUCLEOTIDE SEQUENCE [LARGE SCALE GENOMIC DNA]</scope>
</reference>
<evidence type="ECO:0000256" key="1">
    <source>
        <dbReference type="ARBA" id="ARBA00023125"/>
    </source>
</evidence>
<name>A0A5E4MFZ1_9HEMI</name>
<evidence type="ECO:0000259" key="2">
    <source>
        <dbReference type="PROSITE" id="PS50943"/>
    </source>
</evidence>
<gene>
    <name evidence="3" type="ORF">CINCED_3A010711</name>
</gene>
<dbReference type="GO" id="GO:0005829">
    <property type="term" value="C:cytosol"/>
    <property type="evidence" value="ECO:0007669"/>
    <property type="project" value="TreeGrafter"/>
</dbReference>
<sequence length="319" mass="36455">MFVYIRESPVSSISYEIGQKVESCRLTQGYTQAELASKVGLTCQEINNYELGYVLIPINTSYAIAEELSVSVADLLPEAVEVRKDNYCEDEDEEILYLIGIYGRIQDQELRKAIRPLIRSVYVSEKISQEEAKIEVAKNLIKEGVSVDIIAQATGLSTYEYVDTEKEICTDSIYCKIGQRIKEWRLIRRYTQKDLVDKVNLTLKEIHDYEKGYTDVRLDKLYEIAEVLSVNIKALLPKIIKEENKLLSFINEYRKTEDQESRDILDALVQFLSEDMQTGKEKIKKAEKIRVAKNLVKVGVTVDIILRTTGLAADELDAS</sequence>
<dbReference type="CDD" id="cd00093">
    <property type="entry name" value="HTH_XRE"/>
    <property type="match status" value="2"/>
</dbReference>
<evidence type="ECO:0000313" key="3">
    <source>
        <dbReference type="EMBL" id="VVC31080.1"/>
    </source>
</evidence>
<dbReference type="InterPro" id="IPR050807">
    <property type="entry name" value="TransReg_Diox_bact_type"/>
</dbReference>
<protein>
    <submittedName>
        <fullName evidence="3">Cro/C1-type helix-turn-helix domain,Lambda repressor-like, DNA-binding domain</fullName>
    </submittedName>
</protein>
<dbReference type="PANTHER" id="PTHR46797:SF1">
    <property type="entry name" value="METHYLPHOSPHONATE SYNTHASE"/>
    <property type="match status" value="1"/>
</dbReference>
<dbReference type="GO" id="GO:0006357">
    <property type="term" value="P:regulation of transcription by RNA polymerase II"/>
    <property type="evidence" value="ECO:0007669"/>
    <property type="project" value="UniProtKB-ARBA"/>
</dbReference>
<dbReference type="EMBL" id="CABPRJ010000578">
    <property type="protein sequence ID" value="VVC31080.1"/>
    <property type="molecule type" value="Genomic_DNA"/>
</dbReference>
<dbReference type="PANTHER" id="PTHR46797">
    <property type="entry name" value="HTH-TYPE TRANSCRIPTIONAL REGULATOR"/>
    <property type="match status" value="1"/>
</dbReference>
<organism evidence="3 4">
    <name type="scientific">Cinara cedri</name>
    <dbReference type="NCBI Taxonomy" id="506608"/>
    <lineage>
        <taxon>Eukaryota</taxon>
        <taxon>Metazoa</taxon>
        <taxon>Ecdysozoa</taxon>
        <taxon>Arthropoda</taxon>
        <taxon>Hexapoda</taxon>
        <taxon>Insecta</taxon>
        <taxon>Pterygota</taxon>
        <taxon>Neoptera</taxon>
        <taxon>Paraneoptera</taxon>
        <taxon>Hemiptera</taxon>
        <taxon>Sternorrhyncha</taxon>
        <taxon>Aphidomorpha</taxon>
        <taxon>Aphidoidea</taxon>
        <taxon>Aphididae</taxon>
        <taxon>Lachninae</taxon>
        <taxon>Cinara</taxon>
    </lineage>
</organism>
<accession>A0A5E4MFZ1</accession>
<dbReference type="GO" id="GO:0003677">
    <property type="term" value="F:DNA binding"/>
    <property type="evidence" value="ECO:0007669"/>
    <property type="project" value="UniProtKB-KW"/>
</dbReference>
<feature type="domain" description="HTH cro/C1-type" evidence="2">
    <location>
        <begin position="181"/>
        <end position="235"/>
    </location>
</feature>